<dbReference type="EMBL" id="JAGFNK010000015">
    <property type="protein sequence ID" value="KAI9511883.1"/>
    <property type="molecule type" value="Genomic_DNA"/>
</dbReference>
<reference evidence="1" key="1">
    <citation type="submission" date="2021-03" db="EMBL/GenBank/DDBJ databases">
        <title>Evolutionary priming and transition to the ectomycorrhizal habit in an iconic lineage of mushroom-forming fungi: is preadaptation a requirement?</title>
        <authorList>
            <consortium name="DOE Joint Genome Institute"/>
            <person name="Looney B.P."/>
            <person name="Miyauchi S."/>
            <person name="Morin E."/>
            <person name="Drula E."/>
            <person name="Courty P.E."/>
            <person name="Chicoki N."/>
            <person name="Fauchery L."/>
            <person name="Kohler A."/>
            <person name="Kuo A."/>
            <person name="LaButti K."/>
            <person name="Pangilinan J."/>
            <person name="Lipzen A."/>
            <person name="Riley R."/>
            <person name="Andreopoulos W."/>
            <person name="He G."/>
            <person name="Johnson J."/>
            <person name="Barry K.W."/>
            <person name="Grigoriev I.V."/>
            <person name="Nagy L."/>
            <person name="Hibbett D."/>
            <person name="Henrissat B."/>
            <person name="Matheny P.B."/>
            <person name="Labbe J."/>
            <person name="Martin A.F."/>
        </authorList>
    </citation>
    <scope>NUCLEOTIDE SEQUENCE</scope>
    <source>
        <strain evidence="1">BPL698</strain>
    </source>
</reference>
<accession>A0ACC0UJZ6</accession>
<proteinExistence type="predicted"/>
<organism evidence="1 2">
    <name type="scientific">Russula earlei</name>
    <dbReference type="NCBI Taxonomy" id="71964"/>
    <lineage>
        <taxon>Eukaryota</taxon>
        <taxon>Fungi</taxon>
        <taxon>Dikarya</taxon>
        <taxon>Basidiomycota</taxon>
        <taxon>Agaricomycotina</taxon>
        <taxon>Agaricomycetes</taxon>
        <taxon>Russulales</taxon>
        <taxon>Russulaceae</taxon>
        <taxon>Russula</taxon>
    </lineage>
</organism>
<comment type="caution">
    <text evidence="1">The sequence shown here is derived from an EMBL/GenBank/DDBJ whole genome shotgun (WGS) entry which is preliminary data.</text>
</comment>
<evidence type="ECO:0000313" key="1">
    <source>
        <dbReference type="EMBL" id="KAI9511883.1"/>
    </source>
</evidence>
<sequence length="206" mass="22141">MTVHPRTTTQMPTHCSVSCAQAQVLCPPSFESWESQFTSSASTRTLHSSSAGHALAILPTSTIRTPLAVASSISSTRTWPQNVSQSGSSASADAAPLTTTFSSAERPAERREAQAMLAQGRERHAADEDEPLQGRRGTEHVVERVDAAGSRRGARRVLGVLPPDQHVSFVANLHLGDRARSTIRSSPLLRSLTEHESVLTDFLYGS</sequence>
<keyword evidence="2" id="KW-1185">Reference proteome</keyword>
<protein>
    <submittedName>
        <fullName evidence="1">Uncharacterized protein</fullName>
    </submittedName>
</protein>
<dbReference type="Proteomes" id="UP001207468">
    <property type="component" value="Unassembled WGS sequence"/>
</dbReference>
<name>A0ACC0UJZ6_9AGAM</name>
<gene>
    <name evidence="1" type="ORF">F5148DRAFT_1373486</name>
</gene>
<evidence type="ECO:0000313" key="2">
    <source>
        <dbReference type="Proteomes" id="UP001207468"/>
    </source>
</evidence>